<dbReference type="EMBL" id="JAMZIH010005161">
    <property type="protein sequence ID" value="KAJ1675854.1"/>
    <property type="molecule type" value="Genomic_DNA"/>
</dbReference>
<organism evidence="1 2">
    <name type="scientific">Spiromyces aspiralis</name>
    <dbReference type="NCBI Taxonomy" id="68401"/>
    <lineage>
        <taxon>Eukaryota</taxon>
        <taxon>Fungi</taxon>
        <taxon>Fungi incertae sedis</taxon>
        <taxon>Zoopagomycota</taxon>
        <taxon>Kickxellomycotina</taxon>
        <taxon>Kickxellomycetes</taxon>
        <taxon>Kickxellales</taxon>
        <taxon>Kickxellaceae</taxon>
        <taxon>Spiromyces</taxon>
    </lineage>
</organism>
<dbReference type="Proteomes" id="UP001145114">
    <property type="component" value="Unassembled WGS sequence"/>
</dbReference>
<gene>
    <name evidence="1" type="primary">MYO2_1</name>
    <name evidence="1" type="ORF">EV182_000449</name>
</gene>
<proteinExistence type="predicted"/>
<protein>
    <submittedName>
        <fullName evidence="1">Myosin type-2 heavy chain 1</fullName>
    </submittedName>
</protein>
<sequence length="863" mass="97313">TAARLFMARGKLRELRQANAAVTIQKHARGFLARRQYTSTVRSAILVQSAVRGWLARKQYRELRRERAAVKIQAVWRGFLARRWFAAKREAIIRAQSYLRTKKAKLEYIQLKAHAKSAAHFKEVTYKLEGKVVELTRQVEMSETECKSLRSKNRRLEDLCSQLESQLVAMKDEAKRSAESSKERIESLEQELDQLKIDHINLAKERDRLIDEIDLVKTESDAIQEKEKARADRIEHMLTGITEQLEMAKGERDEYKEKVVHLERLLEQQQNSGQLGYGGVVGQSSVGGGQNQFALPSAIARKASRRNLNNAADVSGYVFADSHATTPTTTEMNGQSMTPAASRGSGLPVRASGGVYSRNSRNGDQVDAGTQQQQQQPLYSTQTELRESVSSYMANGGRVSGGMQDIILRDEQEVYLMLENDDKLFAEILDEIIGETQVPPIDPRISYTPSELLFPAHLIGLCVIKMFQYNIAKRIDQLLMSVVSRVQKRTNTFQSNQEAAFWLSNVFELLSIIKTSMNDHQMTNEAYAESERVMNAGMQYLESLLSDIYFGWVKELQKNLSRLIIPAVVEYQELGDYRESESFLTKMIGGASKSSDIKLAHVLTFFSKTWEAMVFYYVDVAIMKQIMSDLLCTVGATAFNNLIARRNFCSSNRGMQIQYNVSKIEEWCKLHEVSDNTQNLDRLLQLAKVLQMHKETPEDLEIIREVSDLLTPAQIKQILKNYKPADSEAPIPSSLIHHPMLSSSSSTGYLLNTGDMADQVLFLTARKVPAIETFIPHYIVARRIRALIDSQTQVSYVEDDEYDQDEGDLDYNHGAAEYPAFQQQQANSGGSGGTPAPLETAAVQPMGLGLDAGTLADAYEYRR</sequence>
<keyword evidence="2" id="KW-1185">Reference proteome</keyword>
<evidence type="ECO:0000313" key="2">
    <source>
        <dbReference type="Proteomes" id="UP001145114"/>
    </source>
</evidence>
<name>A0ACC1HH12_9FUNG</name>
<evidence type="ECO:0000313" key="1">
    <source>
        <dbReference type="EMBL" id="KAJ1675854.1"/>
    </source>
</evidence>
<accession>A0ACC1HH12</accession>
<reference evidence="1" key="1">
    <citation type="submission" date="2022-06" db="EMBL/GenBank/DDBJ databases">
        <title>Phylogenomic reconstructions and comparative analyses of Kickxellomycotina fungi.</title>
        <authorList>
            <person name="Reynolds N.K."/>
            <person name="Stajich J.E."/>
            <person name="Barry K."/>
            <person name="Grigoriev I.V."/>
            <person name="Crous P."/>
            <person name="Smith M.E."/>
        </authorList>
    </citation>
    <scope>NUCLEOTIDE SEQUENCE</scope>
    <source>
        <strain evidence="1">RSA 2271</strain>
    </source>
</reference>
<feature type="non-terminal residue" evidence="1">
    <location>
        <position position="1"/>
    </location>
</feature>
<comment type="caution">
    <text evidence="1">The sequence shown here is derived from an EMBL/GenBank/DDBJ whole genome shotgun (WGS) entry which is preliminary data.</text>
</comment>